<accession>A0A8X6LSL4</accession>
<reference evidence="1" key="1">
    <citation type="submission" date="2020-07" db="EMBL/GenBank/DDBJ databases">
        <title>Multicomponent nature underlies the extraordinary mechanical properties of spider dragline silk.</title>
        <authorList>
            <person name="Kono N."/>
            <person name="Nakamura H."/>
            <person name="Mori M."/>
            <person name="Yoshida Y."/>
            <person name="Ohtoshi R."/>
            <person name="Malay A.D."/>
            <person name="Moran D.A.P."/>
            <person name="Tomita M."/>
            <person name="Numata K."/>
            <person name="Arakawa K."/>
        </authorList>
    </citation>
    <scope>NUCLEOTIDE SEQUENCE</scope>
</reference>
<evidence type="ECO:0000313" key="1">
    <source>
        <dbReference type="EMBL" id="GFR20500.1"/>
    </source>
</evidence>
<dbReference type="EMBL" id="BMAO01008062">
    <property type="protein sequence ID" value="GFR20500.1"/>
    <property type="molecule type" value="Genomic_DNA"/>
</dbReference>
<sequence>MFGKWKNTEWKKHYLRLLPPPTKTPNLTPENMDFVHRWNGGGEERKTEDPGEDALIAAFPHEGSSVDPKVLLGPLFKESIIHYAL</sequence>
<gene>
    <name evidence="1" type="ORF">TNCT_327711</name>
</gene>
<keyword evidence="2" id="KW-1185">Reference proteome</keyword>
<dbReference type="AlphaFoldDB" id="A0A8X6LSL4"/>
<dbReference type="Proteomes" id="UP000887116">
    <property type="component" value="Unassembled WGS sequence"/>
</dbReference>
<protein>
    <submittedName>
        <fullName evidence="1">Uncharacterized protein</fullName>
    </submittedName>
</protein>
<proteinExistence type="predicted"/>
<name>A0A8X6LSL4_TRICU</name>
<organism evidence="1 2">
    <name type="scientific">Trichonephila clavata</name>
    <name type="common">Joro spider</name>
    <name type="synonym">Nephila clavata</name>
    <dbReference type="NCBI Taxonomy" id="2740835"/>
    <lineage>
        <taxon>Eukaryota</taxon>
        <taxon>Metazoa</taxon>
        <taxon>Ecdysozoa</taxon>
        <taxon>Arthropoda</taxon>
        <taxon>Chelicerata</taxon>
        <taxon>Arachnida</taxon>
        <taxon>Araneae</taxon>
        <taxon>Araneomorphae</taxon>
        <taxon>Entelegynae</taxon>
        <taxon>Araneoidea</taxon>
        <taxon>Nephilidae</taxon>
        <taxon>Trichonephila</taxon>
    </lineage>
</organism>
<comment type="caution">
    <text evidence="1">The sequence shown here is derived from an EMBL/GenBank/DDBJ whole genome shotgun (WGS) entry which is preliminary data.</text>
</comment>
<evidence type="ECO:0000313" key="2">
    <source>
        <dbReference type="Proteomes" id="UP000887116"/>
    </source>
</evidence>